<dbReference type="PANTHER" id="PTHR32182">
    <property type="entry name" value="DNA REPLICATION AND REPAIR PROTEIN RECF"/>
    <property type="match status" value="1"/>
</dbReference>
<protein>
    <submittedName>
        <fullName evidence="2">AAA family ATPase</fullName>
    </submittedName>
</protein>
<reference evidence="2 3" key="1">
    <citation type="submission" date="2020-02" db="EMBL/GenBank/DDBJ databases">
        <title>Balneolaceae bacterium YR4-1, complete genome.</title>
        <authorList>
            <person name="Li Y."/>
            <person name="Wu S."/>
        </authorList>
    </citation>
    <scope>NUCLEOTIDE SEQUENCE [LARGE SCALE GENOMIC DNA]</scope>
    <source>
        <strain evidence="2 3">YR4-1</strain>
    </source>
</reference>
<dbReference type="Pfam" id="PF13476">
    <property type="entry name" value="AAA_23"/>
    <property type="match status" value="1"/>
</dbReference>
<dbReference type="RefSeq" id="WP_165138186.1">
    <property type="nucleotide sequence ID" value="NZ_JAALLT010000001.1"/>
</dbReference>
<dbReference type="InterPro" id="IPR027417">
    <property type="entry name" value="P-loop_NTPase"/>
</dbReference>
<keyword evidence="3" id="KW-1185">Reference proteome</keyword>
<dbReference type="SUPFAM" id="SSF52540">
    <property type="entry name" value="P-loop containing nucleoside triphosphate hydrolases"/>
    <property type="match status" value="1"/>
</dbReference>
<name>A0A6M1SZ55_9BACT</name>
<evidence type="ECO:0000313" key="3">
    <source>
        <dbReference type="Proteomes" id="UP000473278"/>
    </source>
</evidence>
<proteinExistence type="predicted"/>
<dbReference type="AlphaFoldDB" id="A0A6M1SZ55"/>
<gene>
    <name evidence="2" type="ORF">G3570_00760</name>
</gene>
<dbReference type="Gene3D" id="3.40.50.300">
    <property type="entry name" value="P-loop containing nucleotide triphosphate hydrolases"/>
    <property type="match status" value="2"/>
</dbReference>
<dbReference type="GO" id="GO:0006302">
    <property type="term" value="P:double-strand break repair"/>
    <property type="evidence" value="ECO:0007669"/>
    <property type="project" value="InterPro"/>
</dbReference>
<feature type="domain" description="Rad50/SbcC-type AAA" evidence="1">
    <location>
        <begin position="5"/>
        <end position="122"/>
    </location>
</feature>
<dbReference type="PANTHER" id="PTHR32182:SF22">
    <property type="entry name" value="ATP-DEPENDENT ENDONUCLEASE, OLD FAMILY-RELATED"/>
    <property type="match status" value="1"/>
</dbReference>
<dbReference type="InterPro" id="IPR038729">
    <property type="entry name" value="Rad50/SbcC_AAA"/>
</dbReference>
<sequence length="641" mass="74739">MSLQELHIGNFKFFRDVDPGSPLLKINGRNLLIYGENGSGKSAIYWALYTLLESSIKKSDAEIEKYFDKRKRESLVNIYAQSGGDAYIEAVIKDEQGSKKNYRVSKNDLDVRGDSDLQESNMASDFINYRVLFQLHNLKHSNENDLFPWFEEEVLPYVKRGSEPCLNEFEDLKNGPDKVTDKHGDEVFPTASLRTSDDPGEKQNYEYYKSYKNRVGAWNDWFKKYLERIFLTANSILQDDFAYNFRITFEIKKKARFNFEASDEEIEFYNPKVFLKVIEYEGIENPKIPKPHTFLNEARWSAIGLAIRFAILDQKLDPAELKCLVIDDMLLSLDMSNRDVVTKLLLERYSKEYQIIFMTHDISYFIWLKHELKNKGLLDDSTWKALEMYVNEGESGNPGSFDEPLLLESESELAIAHRHFSNHDYPAAANYLRKCAEDLLSNWLPEKYWKDKESKSHHNNKMPLSNIIDAGIKFLTRINQPTDLYKELRKYVSILLNPLSHAEVGVNRYKVEIQSIFDLIEDIEAFHDSIEYKPLAAGGETLQMRIPKPSTNQIYTYVFDLKESLYEVNVDGEISLSQCTVSSKECFPIEDGSIIEEERCRFEKYTNEKLIQAYLGICDYDDEFTAEDDYRPFLYKDDEKI</sequence>
<organism evidence="2 3">
    <name type="scientific">Halalkalibaculum roseum</name>
    <dbReference type="NCBI Taxonomy" id="2709311"/>
    <lineage>
        <taxon>Bacteria</taxon>
        <taxon>Pseudomonadati</taxon>
        <taxon>Balneolota</taxon>
        <taxon>Balneolia</taxon>
        <taxon>Balneolales</taxon>
        <taxon>Balneolaceae</taxon>
        <taxon>Halalkalibaculum</taxon>
    </lineage>
</organism>
<dbReference type="EMBL" id="JAALLT010000001">
    <property type="protein sequence ID" value="NGP75145.1"/>
    <property type="molecule type" value="Genomic_DNA"/>
</dbReference>
<evidence type="ECO:0000259" key="1">
    <source>
        <dbReference type="Pfam" id="PF13476"/>
    </source>
</evidence>
<comment type="caution">
    <text evidence="2">The sequence shown here is derived from an EMBL/GenBank/DDBJ whole genome shotgun (WGS) entry which is preliminary data.</text>
</comment>
<evidence type="ECO:0000313" key="2">
    <source>
        <dbReference type="EMBL" id="NGP75145.1"/>
    </source>
</evidence>
<dbReference type="Proteomes" id="UP000473278">
    <property type="component" value="Unassembled WGS sequence"/>
</dbReference>
<accession>A0A6M1SZ55</accession>
<dbReference type="GO" id="GO:0016887">
    <property type="term" value="F:ATP hydrolysis activity"/>
    <property type="evidence" value="ECO:0007669"/>
    <property type="project" value="InterPro"/>
</dbReference>
<dbReference type="GO" id="GO:0000731">
    <property type="term" value="P:DNA synthesis involved in DNA repair"/>
    <property type="evidence" value="ECO:0007669"/>
    <property type="project" value="TreeGrafter"/>
</dbReference>